<dbReference type="InterPro" id="IPR002575">
    <property type="entry name" value="Aminoglycoside_PTrfase"/>
</dbReference>
<reference evidence="3 4" key="1">
    <citation type="journal article" date="2016" name="Nat. Commun.">
        <title>Thousands of microbial genomes shed light on interconnected biogeochemical processes in an aquifer system.</title>
        <authorList>
            <person name="Anantharaman K."/>
            <person name="Brown C.T."/>
            <person name="Hug L.A."/>
            <person name="Sharon I."/>
            <person name="Castelle C.J."/>
            <person name="Probst A.J."/>
            <person name="Thomas B.C."/>
            <person name="Singh A."/>
            <person name="Wilkins M.J."/>
            <person name="Karaoz U."/>
            <person name="Brodie E.L."/>
            <person name="Williams K.H."/>
            <person name="Hubbard S.S."/>
            <person name="Banfield J.F."/>
        </authorList>
    </citation>
    <scope>NUCLEOTIDE SEQUENCE [LARGE SCALE GENOMIC DNA]</scope>
</reference>
<evidence type="ECO:0000256" key="1">
    <source>
        <dbReference type="ARBA" id="ARBA00038240"/>
    </source>
</evidence>
<comment type="similarity">
    <text evidence="1">Belongs to the pseudomonas-type ThrB family.</text>
</comment>
<dbReference type="SUPFAM" id="SSF56112">
    <property type="entry name" value="Protein kinase-like (PK-like)"/>
    <property type="match status" value="1"/>
</dbReference>
<proteinExistence type="inferred from homology"/>
<name>A0A1F6MEY3_9BACT</name>
<evidence type="ECO:0000313" key="3">
    <source>
        <dbReference type="EMBL" id="OGH70033.1"/>
    </source>
</evidence>
<accession>A0A1F6MEY3</accession>
<dbReference type="PANTHER" id="PTHR21064">
    <property type="entry name" value="AMINOGLYCOSIDE PHOSPHOTRANSFERASE DOMAIN-CONTAINING PROTEIN-RELATED"/>
    <property type="match status" value="1"/>
</dbReference>
<dbReference type="InterPro" id="IPR011009">
    <property type="entry name" value="Kinase-like_dom_sf"/>
</dbReference>
<protein>
    <recommendedName>
        <fullName evidence="2">Aminoglycoside phosphotransferase domain-containing protein</fullName>
    </recommendedName>
</protein>
<evidence type="ECO:0000259" key="2">
    <source>
        <dbReference type="Pfam" id="PF01636"/>
    </source>
</evidence>
<evidence type="ECO:0000313" key="4">
    <source>
        <dbReference type="Proteomes" id="UP000177953"/>
    </source>
</evidence>
<gene>
    <name evidence="3" type="ORF">A2754_00090</name>
</gene>
<organism evidence="3 4">
    <name type="scientific">Candidatus Magasanikbacteria bacterium RIFCSPHIGHO2_01_FULL_47_8</name>
    <dbReference type="NCBI Taxonomy" id="1798673"/>
    <lineage>
        <taxon>Bacteria</taxon>
        <taxon>Candidatus Magasanikiibacteriota</taxon>
    </lineage>
</organism>
<dbReference type="AlphaFoldDB" id="A0A1F6MEY3"/>
<dbReference type="Gene3D" id="3.90.1200.10">
    <property type="match status" value="1"/>
</dbReference>
<sequence length="373" mass="43049">MFKIMFMDSHDYRENEQGGAIFGSNNHSFYHVEWQAISPELAGVNGRLILDHYSFNRVVGIQQVKEWEKMSNNFRVAVESEGEESKILFRKHIQLKDENSILILSKILRFLEEKKVSAPRILPTKENQLFFKEVEHFYQAFEFLAGDHFRGTSQELQAAAQGIARLHLVLRATPFEKEIVEKPVILPPWTLAGWKELQIAADQKTGLLNDVVKKNITYLVAQAEELTKKPIAVREQLIHCDLHPQNFIFEDGQLKAILDFEGVRMGELARDVGNACHRLVRQFVVFQGGDWRAHLAEGLKVFLQAYSEVNQLDNQEIAAIPHFIKDELLRKFFHNLNAYYREGEDKYIIGGELEKKLPLLREAAEIEKVLPTI</sequence>
<feature type="domain" description="Aminoglycoside phosphotransferase" evidence="2">
    <location>
        <begin position="76"/>
        <end position="297"/>
    </location>
</feature>
<dbReference type="InterPro" id="IPR050249">
    <property type="entry name" value="Pseudomonas-type_ThrB"/>
</dbReference>
<dbReference type="GO" id="GO:0019202">
    <property type="term" value="F:amino acid kinase activity"/>
    <property type="evidence" value="ECO:0007669"/>
    <property type="project" value="TreeGrafter"/>
</dbReference>
<dbReference type="PANTHER" id="PTHR21064:SF6">
    <property type="entry name" value="AMINOGLYCOSIDE PHOSPHOTRANSFERASE DOMAIN-CONTAINING PROTEIN"/>
    <property type="match status" value="1"/>
</dbReference>
<dbReference type="EMBL" id="MFPU01000017">
    <property type="protein sequence ID" value="OGH70033.1"/>
    <property type="molecule type" value="Genomic_DNA"/>
</dbReference>
<dbReference type="Proteomes" id="UP000177953">
    <property type="component" value="Unassembled WGS sequence"/>
</dbReference>
<dbReference type="Pfam" id="PF01636">
    <property type="entry name" value="APH"/>
    <property type="match status" value="1"/>
</dbReference>
<comment type="caution">
    <text evidence="3">The sequence shown here is derived from an EMBL/GenBank/DDBJ whole genome shotgun (WGS) entry which is preliminary data.</text>
</comment>